<accession>A0ABQ0MD63</accession>
<evidence type="ECO:0000313" key="1">
    <source>
        <dbReference type="EMBL" id="GAT61182.1"/>
    </source>
</evidence>
<keyword evidence="2" id="KW-1185">Reference proteome</keyword>
<sequence length="235" mass="26840">MHDRCSFIPNPIEGPIPLLRELDIDVPTEERYIGPDPVHAPLLRKLVVHLHQGGRFFPLFSPTSWTNLIALKLGYLASDDAARILRCTPNLVHSWLIFWGDPADEDTSQLSPGQLIRLPHLRTLILDLAEPRSLTDFIRILVLPSLQRVALKEAFLWQLLPHPITLEQMDIIASVFLDTLRRWECTVDALTHIRIMGHLREIEVAYRAAFTNETVLDFGDPPGFTFESTPYWPVS</sequence>
<evidence type="ECO:0000313" key="2">
    <source>
        <dbReference type="Proteomes" id="UP000815677"/>
    </source>
</evidence>
<organism evidence="1 2">
    <name type="scientific">Mycena chlorophos</name>
    <name type="common">Agaric fungus</name>
    <name type="synonym">Agaricus chlorophos</name>
    <dbReference type="NCBI Taxonomy" id="658473"/>
    <lineage>
        <taxon>Eukaryota</taxon>
        <taxon>Fungi</taxon>
        <taxon>Dikarya</taxon>
        <taxon>Basidiomycota</taxon>
        <taxon>Agaricomycotina</taxon>
        <taxon>Agaricomycetes</taxon>
        <taxon>Agaricomycetidae</taxon>
        <taxon>Agaricales</taxon>
        <taxon>Marasmiineae</taxon>
        <taxon>Mycenaceae</taxon>
        <taxon>Mycena</taxon>
    </lineage>
</organism>
<name>A0ABQ0MD63_MYCCL</name>
<dbReference type="Proteomes" id="UP000815677">
    <property type="component" value="Unassembled WGS sequence"/>
</dbReference>
<protein>
    <submittedName>
        <fullName evidence="1">Uncharacterized protein</fullName>
    </submittedName>
</protein>
<reference evidence="1" key="1">
    <citation type="submission" date="2014-09" db="EMBL/GenBank/DDBJ databases">
        <title>Genome sequence of the luminous mushroom Mycena chlorophos for searching fungal bioluminescence genes.</title>
        <authorList>
            <person name="Tanaka Y."/>
            <person name="Kasuga D."/>
            <person name="Oba Y."/>
            <person name="Hase S."/>
            <person name="Sato K."/>
            <person name="Oba Y."/>
            <person name="Sakakibara Y."/>
        </authorList>
    </citation>
    <scope>NUCLEOTIDE SEQUENCE</scope>
</reference>
<gene>
    <name evidence="1" type="ORF">MCHLO_17231</name>
</gene>
<proteinExistence type="predicted"/>
<dbReference type="EMBL" id="DF849997">
    <property type="protein sequence ID" value="GAT61182.1"/>
    <property type="molecule type" value="Genomic_DNA"/>
</dbReference>